<keyword evidence="2" id="KW-1185">Reference proteome</keyword>
<dbReference type="EMBL" id="CP007806">
    <property type="protein sequence ID" value="AIG27813.1"/>
    <property type="molecule type" value="Genomic_DNA"/>
</dbReference>
<dbReference type="HOGENOM" id="CLU_2567128_0_0_9"/>
<dbReference type="Proteomes" id="UP000005850">
    <property type="component" value="Chromosome"/>
</dbReference>
<dbReference type="RefSeq" id="WP_003336679.1">
    <property type="nucleotide sequence ID" value="NZ_CP007806.1"/>
</dbReference>
<accession>A0A075R9A7</accession>
<organism evidence="1 2">
    <name type="scientific">Brevibacillus laterosporus LMG 15441</name>
    <dbReference type="NCBI Taxonomy" id="1042163"/>
    <lineage>
        <taxon>Bacteria</taxon>
        <taxon>Bacillati</taxon>
        <taxon>Bacillota</taxon>
        <taxon>Bacilli</taxon>
        <taxon>Bacillales</taxon>
        <taxon>Paenibacillaceae</taxon>
        <taxon>Brevibacillus</taxon>
    </lineage>
</organism>
<dbReference type="KEGG" id="blr:BRLA_c035010"/>
<dbReference type="AlphaFoldDB" id="A0A075R9A7"/>
<evidence type="ECO:0000313" key="2">
    <source>
        <dbReference type="Proteomes" id="UP000005850"/>
    </source>
</evidence>
<dbReference type="STRING" id="1042163.BRLA_c035010"/>
<proteinExistence type="predicted"/>
<name>A0A075R9A7_BRELA</name>
<reference evidence="1 2" key="1">
    <citation type="journal article" date="2011" name="J. Bacteriol.">
        <title>Genome sequence of Brevibacillus laterosporus LMG 15441, a pathogen of invertebrates.</title>
        <authorList>
            <person name="Djukic M."/>
            <person name="Poehlein A."/>
            <person name="Thurmer A."/>
            <person name="Daniel R."/>
        </authorList>
    </citation>
    <scope>NUCLEOTIDE SEQUENCE [LARGE SCALE GENOMIC DNA]</scope>
    <source>
        <strain evidence="1 2">LMG 15441</strain>
    </source>
</reference>
<evidence type="ECO:0000313" key="1">
    <source>
        <dbReference type="EMBL" id="AIG27813.1"/>
    </source>
</evidence>
<gene>
    <name evidence="1" type="ORF">BRLA_c035010</name>
</gene>
<sequence>MKIVLHQISNKVGLRETQLAEAIHNGDVTGEVPEQNPYSKLAWVDLLSLQNYMEWLYEQDKITEQKFLKGVRHIERMKQKLLK</sequence>
<protein>
    <submittedName>
        <fullName evidence="1">Uncharacterized protein</fullName>
    </submittedName>
</protein>